<evidence type="ECO:0000259" key="2">
    <source>
        <dbReference type="Pfam" id="PF18962"/>
    </source>
</evidence>
<dbReference type="NCBIfam" id="TIGR04183">
    <property type="entry name" value="Por_Secre_tail"/>
    <property type="match status" value="1"/>
</dbReference>
<dbReference type="Pfam" id="PF18962">
    <property type="entry name" value="Por_Secre_tail"/>
    <property type="match status" value="1"/>
</dbReference>
<dbReference type="AlphaFoldDB" id="A0A5M6CEP7"/>
<protein>
    <submittedName>
        <fullName evidence="3">T9SS type A sorting domain-containing protein</fullName>
    </submittedName>
</protein>
<proteinExistence type="predicted"/>
<evidence type="ECO:0000313" key="4">
    <source>
        <dbReference type="Proteomes" id="UP000323632"/>
    </source>
</evidence>
<dbReference type="EMBL" id="VWSH01000003">
    <property type="protein sequence ID" value="KAA5533591.1"/>
    <property type="molecule type" value="Genomic_DNA"/>
</dbReference>
<comment type="caution">
    <text evidence="3">The sequence shown here is derived from an EMBL/GenBank/DDBJ whole genome shotgun (WGS) entry which is preliminary data.</text>
</comment>
<dbReference type="Pfam" id="PF17164">
    <property type="entry name" value="DUF5122"/>
    <property type="match status" value="1"/>
</dbReference>
<dbReference type="RefSeq" id="WP_150033338.1">
    <property type="nucleotide sequence ID" value="NZ_VWSH01000003.1"/>
</dbReference>
<evidence type="ECO:0000256" key="1">
    <source>
        <dbReference type="SAM" id="SignalP"/>
    </source>
</evidence>
<accession>A0A5M6CEP7</accession>
<sequence length="591" mass="66257">MKQLLASFLLMLPCLCVAQDNMEFIKNSDLSTFHIDSAKYSESTSAVRLKNNNIMLGGFYRKDKERLSCILLFNPEGKRLKNAYKSDFLSFYLYEENENFVSDLANAKDGGVYLLGTTAQSNYYTGYLVKLSNDAEIDEHFQIPNSTDTGFINIHNYSIAEPHTENKLQELIDTTYSEPKKLLIQPDGKILIVAVTRKQNTEANYADGESYVMRLFPNGLVDSSFGLNGIAHINLSDKCDDVVTALLDDEGRIVLFGKYNHDYTTGVVEPVLQTFITRLTTRGRIDKSFGNSGSYIFEYPDSKIRPVKALLSGNSSMLFFSNIETHAENGRFYYRLNILKLEKDGVPDLAFHDQGVQIIGKMGIAFANDIQPTPDKKFLICGTNQNLLKDHLDGDEEILFRKNESSTPSIEYTEEALNNPAAVGFLMRLDSDCNIDTTFPKNGGYFTSRNDLTEEIFFSDLLISDANHFTVFGAGQSEEMHGKTGFLVQRVVTELNLGEIACKKDMGLSFYPNPIKDIVNVEFDLCQPGQVSASLYSMSGQSVQDFFLNKSFSKGHQKEVLQINKTLAPGVYILVLRSKDHSKSVKVIVAQ</sequence>
<name>A0A5M6CEP7_9BACT</name>
<dbReference type="Proteomes" id="UP000323632">
    <property type="component" value="Unassembled WGS sequence"/>
</dbReference>
<evidence type="ECO:0000313" key="3">
    <source>
        <dbReference type="EMBL" id="KAA5533591.1"/>
    </source>
</evidence>
<organism evidence="3 4">
    <name type="scientific">Taibaiella lutea</name>
    <dbReference type="NCBI Taxonomy" id="2608001"/>
    <lineage>
        <taxon>Bacteria</taxon>
        <taxon>Pseudomonadati</taxon>
        <taxon>Bacteroidota</taxon>
        <taxon>Chitinophagia</taxon>
        <taxon>Chitinophagales</taxon>
        <taxon>Chitinophagaceae</taxon>
        <taxon>Taibaiella</taxon>
    </lineage>
</organism>
<feature type="signal peptide" evidence="1">
    <location>
        <begin position="1"/>
        <end position="18"/>
    </location>
</feature>
<keyword evidence="4" id="KW-1185">Reference proteome</keyword>
<feature type="domain" description="Secretion system C-terminal sorting" evidence="2">
    <location>
        <begin position="511"/>
        <end position="589"/>
    </location>
</feature>
<dbReference type="InterPro" id="IPR013431">
    <property type="entry name" value="Delta_60_rpt"/>
</dbReference>
<dbReference type="Gene3D" id="2.80.10.50">
    <property type="match status" value="1"/>
</dbReference>
<keyword evidence="1" id="KW-0732">Signal</keyword>
<dbReference type="InterPro" id="IPR026444">
    <property type="entry name" value="Secre_tail"/>
</dbReference>
<gene>
    <name evidence="3" type="ORF">F0919_13710</name>
</gene>
<reference evidence="3 4" key="1">
    <citation type="submission" date="2019-09" db="EMBL/GenBank/DDBJ databases">
        <title>Genome sequence and assembly of Taibaiella sp.</title>
        <authorList>
            <person name="Chhetri G."/>
        </authorList>
    </citation>
    <scope>NUCLEOTIDE SEQUENCE [LARGE SCALE GENOMIC DNA]</scope>
    <source>
        <strain evidence="3 4">KVB11</strain>
    </source>
</reference>
<feature type="chain" id="PRO_5024409482" evidence="1">
    <location>
        <begin position="19"/>
        <end position="591"/>
    </location>
</feature>